<dbReference type="Proteomes" id="UP000030752">
    <property type="component" value="Unassembled WGS sequence"/>
</dbReference>
<organism evidence="2 3">
    <name type="scientific">Cyphellophora europaea (strain CBS 101466)</name>
    <name type="common">Phialophora europaea</name>
    <dbReference type="NCBI Taxonomy" id="1220924"/>
    <lineage>
        <taxon>Eukaryota</taxon>
        <taxon>Fungi</taxon>
        <taxon>Dikarya</taxon>
        <taxon>Ascomycota</taxon>
        <taxon>Pezizomycotina</taxon>
        <taxon>Eurotiomycetes</taxon>
        <taxon>Chaetothyriomycetidae</taxon>
        <taxon>Chaetothyriales</taxon>
        <taxon>Cyphellophoraceae</taxon>
        <taxon>Cyphellophora</taxon>
    </lineage>
</organism>
<feature type="region of interest" description="Disordered" evidence="1">
    <location>
        <begin position="71"/>
        <end position="107"/>
    </location>
</feature>
<dbReference type="InParanoid" id="W2S9H7"/>
<dbReference type="EMBL" id="KB822712">
    <property type="protein sequence ID" value="ETN45327.1"/>
    <property type="molecule type" value="Genomic_DNA"/>
</dbReference>
<dbReference type="VEuPathDB" id="FungiDB:HMPREF1541_09158"/>
<gene>
    <name evidence="2" type="ORF">HMPREF1541_09158</name>
</gene>
<dbReference type="eggNOG" id="ENOG502QQEE">
    <property type="taxonomic scope" value="Eukaryota"/>
</dbReference>
<protein>
    <submittedName>
        <fullName evidence="2">Uncharacterized protein</fullName>
    </submittedName>
</protein>
<evidence type="ECO:0000313" key="3">
    <source>
        <dbReference type="Proteomes" id="UP000030752"/>
    </source>
</evidence>
<reference evidence="2 3" key="1">
    <citation type="submission" date="2013-03" db="EMBL/GenBank/DDBJ databases">
        <title>The Genome Sequence of Phialophora europaea CBS 101466.</title>
        <authorList>
            <consortium name="The Broad Institute Genomics Platform"/>
            <person name="Cuomo C."/>
            <person name="de Hoog S."/>
            <person name="Gorbushina A."/>
            <person name="Walker B."/>
            <person name="Young S.K."/>
            <person name="Zeng Q."/>
            <person name="Gargeya S."/>
            <person name="Fitzgerald M."/>
            <person name="Haas B."/>
            <person name="Abouelleil A."/>
            <person name="Allen A.W."/>
            <person name="Alvarado L."/>
            <person name="Arachchi H.M."/>
            <person name="Berlin A.M."/>
            <person name="Chapman S.B."/>
            <person name="Gainer-Dewar J."/>
            <person name="Goldberg J."/>
            <person name="Griggs A."/>
            <person name="Gujja S."/>
            <person name="Hansen M."/>
            <person name="Howarth C."/>
            <person name="Imamovic A."/>
            <person name="Ireland A."/>
            <person name="Larimer J."/>
            <person name="McCowan C."/>
            <person name="Murphy C."/>
            <person name="Pearson M."/>
            <person name="Poon T.W."/>
            <person name="Priest M."/>
            <person name="Roberts A."/>
            <person name="Saif S."/>
            <person name="Shea T."/>
            <person name="Sisk P."/>
            <person name="Sykes S."/>
            <person name="Wortman J."/>
            <person name="Nusbaum C."/>
            <person name="Birren B."/>
        </authorList>
    </citation>
    <scope>NUCLEOTIDE SEQUENCE [LARGE SCALE GENOMIC DNA]</scope>
    <source>
        <strain evidence="2 3">CBS 101466</strain>
    </source>
</reference>
<feature type="compositionally biased region" description="Polar residues" evidence="1">
    <location>
        <begin position="91"/>
        <end position="100"/>
    </location>
</feature>
<dbReference type="AlphaFoldDB" id="W2S9H7"/>
<feature type="compositionally biased region" description="Low complexity" evidence="1">
    <location>
        <begin position="71"/>
        <end position="83"/>
    </location>
</feature>
<dbReference type="HOGENOM" id="CLU_058869_0_0_1"/>
<feature type="region of interest" description="Disordered" evidence="1">
    <location>
        <begin position="199"/>
        <end position="236"/>
    </location>
</feature>
<dbReference type="GeneID" id="19976497"/>
<sequence>MAVPVYSASPINQNALNSAFATSPSTFAMRYTPAEALDGQLAAAAANTLPSSANSSRPSSPCSRQAVNTLSHATNATTTTTTSFPARAQPTMPTRSQSVSYPPLSKLSIPSTPPAPFNTTHAQPAILSTYAPSPLTNSTYGHSRAHSSFSQLSSASHFSAASPHPFLFPHDLSHPPGYVQNTRDSFEDRVIISQDPEEQSFLVSPRGRRRGGSTFRGGLLDEPMDPLSARGEEEEGEFGRLWETAGEWARFAAKKLGEGERDLWRVVSGER</sequence>
<name>W2S9H7_CYPE1</name>
<accession>W2S9H7</accession>
<dbReference type="RefSeq" id="XP_008712055.1">
    <property type="nucleotide sequence ID" value="XM_008713833.1"/>
</dbReference>
<evidence type="ECO:0000313" key="2">
    <source>
        <dbReference type="EMBL" id="ETN45327.1"/>
    </source>
</evidence>
<dbReference type="STRING" id="1220924.W2S9H7"/>
<proteinExistence type="predicted"/>
<evidence type="ECO:0000256" key="1">
    <source>
        <dbReference type="SAM" id="MobiDB-lite"/>
    </source>
</evidence>
<dbReference type="OrthoDB" id="5385910at2759"/>
<keyword evidence="3" id="KW-1185">Reference proteome</keyword>